<sequence length="246" mass="26234">MDNSVSAPQYQRVLIKLSGEALMGDAAFGISTKVLDYLATEIQALVALKVQTSLVIGAGNIFRGVAGASTGMDRAAADNMGMLATVINALALQDALERKGISARVLSAIPMLTVCEPYSRQKAVHHLHKGRVVIFGAGTANPYFTTDTAAVLRGLEINADLVCKATRVDGVYDKDPLKHPEAVKFSSLSFSEVLHRRLKVMDAAAISLAMDNNTKIMVFDMNIPGNMKKAICGAQIGTLIQGEDNE</sequence>
<keyword evidence="14" id="KW-1185">Reference proteome</keyword>
<comment type="caution">
    <text evidence="11">Lacks conserved residue(s) required for the propagation of feature annotation.</text>
</comment>
<keyword evidence="9 11" id="KW-0665">Pyrimidine biosynthesis</keyword>
<dbReference type="Gene3D" id="3.40.1160.10">
    <property type="entry name" value="Acetylglutamate kinase-like"/>
    <property type="match status" value="1"/>
</dbReference>
<evidence type="ECO:0000256" key="7">
    <source>
        <dbReference type="ARBA" id="ARBA00022777"/>
    </source>
</evidence>
<dbReference type="EMBL" id="JAPHEH010000001">
    <property type="protein sequence ID" value="MDG4476874.1"/>
    <property type="molecule type" value="Genomic_DNA"/>
</dbReference>
<dbReference type="InterPro" id="IPR015963">
    <property type="entry name" value="Uridylate_kinase_bac"/>
</dbReference>
<dbReference type="HAMAP" id="MF_01220_B">
    <property type="entry name" value="PyrH_B"/>
    <property type="match status" value="1"/>
</dbReference>
<comment type="subcellular location">
    <subcellularLocation>
        <location evidence="1 11">Cytoplasm</location>
    </subcellularLocation>
</comment>
<evidence type="ECO:0000313" key="13">
    <source>
        <dbReference type="EMBL" id="MDG4476874.1"/>
    </source>
</evidence>
<evidence type="ECO:0000256" key="3">
    <source>
        <dbReference type="ARBA" id="ARBA00007614"/>
    </source>
</evidence>
<dbReference type="PANTHER" id="PTHR42833">
    <property type="entry name" value="URIDYLATE KINASE"/>
    <property type="match status" value="1"/>
</dbReference>
<dbReference type="InterPro" id="IPR001048">
    <property type="entry name" value="Asp/Glu/Uridylate_kinase"/>
</dbReference>
<dbReference type="InterPro" id="IPR011817">
    <property type="entry name" value="Uridylate_kinase"/>
</dbReference>
<feature type="binding site" evidence="11">
    <location>
        <position position="78"/>
    </location>
    <ligand>
        <name>UMP</name>
        <dbReference type="ChEBI" id="CHEBI:57865"/>
    </ligand>
</feature>
<evidence type="ECO:0000256" key="10">
    <source>
        <dbReference type="ARBA" id="ARBA00047767"/>
    </source>
</evidence>
<feature type="binding site" evidence="11">
    <location>
        <position position="175"/>
    </location>
    <ligand>
        <name>ATP</name>
        <dbReference type="ChEBI" id="CHEBI:30616"/>
    </ligand>
</feature>
<accession>A0A9X4RML1</accession>
<evidence type="ECO:0000256" key="11">
    <source>
        <dbReference type="HAMAP-Rule" id="MF_01220"/>
    </source>
</evidence>
<protein>
    <recommendedName>
        <fullName evidence="11">Uridylate kinase</fullName>
        <shortName evidence="11">UK</shortName>
        <ecNumber evidence="11">2.7.4.22</ecNumber>
    </recommendedName>
    <alternativeName>
        <fullName evidence="11">Uridine monophosphate kinase</fullName>
        <shortName evidence="11">UMP kinase</shortName>
        <shortName evidence="11">UMPK</shortName>
    </alternativeName>
</protein>
<dbReference type="SUPFAM" id="SSF53633">
    <property type="entry name" value="Carbamate kinase-like"/>
    <property type="match status" value="1"/>
</dbReference>
<evidence type="ECO:0000256" key="4">
    <source>
        <dbReference type="ARBA" id="ARBA00022490"/>
    </source>
</evidence>
<feature type="binding site" evidence="11">
    <location>
        <begin position="16"/>
        <end position="19"/>
    </location>
    <ligand>
        <name>ATP</name>
        <dbReference type="ChEBI" id="CHEBI:30616"/>
    </ligand>
</feature>
<evidence type="ECO:0000256" key="5">
    <source>
        <dbReference type="ARBA" id="ARBA00022679"/>
    </source>
</evidence>
<keyword evidence="7 11" id="KW-0418">Kinase</keyword>
<keyword evidence="8 11" id="KW-0067">ATP-binding</keyword>
<feature type="binding site" evidence="11">
    <location>
        <begin position="139"/>
        <end position="146"/>
    </location>
    <ligand>
        <name>UMP</name>
        <dbReference type="ChEBI" id="CHEBI:57865"/>
    </ligand>
</feature>
<comment type="caution">
    <text evidence="13">The sequence shown here is derived from an EMBL/GenBank/DDBJ whole genome shotgun (WGS) entry which is preliminary data.</text>
</comment>
<dbReference type="PANTHER" id="PTHR42833:SF4">
    <property type="entry name" value="URIDYLATE KINASE PUMPKIN, CHLOROPLASTIC"/>
    <property type="match status" value="1"/>
</dbReference>
<feature type="binding site" evidence="11">
    <location>
        <position position="59"/>
    </location>
    <ligand>
        <name>ATP</name>
        <dbReference type="ChEBI" id="CHEBI:30616"/>
    </ligand>
</feature>
<evidence type="ECO:0000256" key="2">
    <source>
        <dbReference type="ARBA" id="ARBA00004791"/>
    </source>
</evidence>
<dbReference type="GO" id="GO:0044210">
    <property type="term" value="P:'de novo' CTP biosynthetic process"/>
    <property type="evidence" value="ECO:0007669"/>
    <property type="project" value="UniProtKB-UniRule"/>
</dbReference>
<feature type="binding site" evidence="11">
    <location>
        <position position="172"/>
    </location>
    <ligand>
        <name>ATP</name>
        <dbReference type="ChEBI" id="CHEBI:30616"/>
    </ligand>
</feature>
<dbReference type="GO" id="GO:0006225">
    <property type="term" value="P:UDP biosynthetic process"/>
    <property type="evidence" value="ECO:0007669"/>
    <property type="project" value="TreeGrafter"/>
</dbReference>
<gene>
    <name evidence="11 13" type="primary">pyrH</name>
    <name evidence="13" type="ORF">OLX77_11985</name>
</gene>
<name>A0A9X4RML1_9BACT</name>
<proteinExistence type="inferred from homology"/>
<dbReference type="NCBIfam" id="TIGR02075">
    <property type="entry name" value="pyrH_bact"/>
    <property type="match status" value="1"/>
</dbReference>
<dbReference type="InterPro" id="IPR036393">
    <property type="entry name" value="AceGlu_kinase-like_sf"/>
</dbReference>
<evidence type="ECO:0000259" key="12">
    <source>
        <dbReference type="Pfam" id="PF00696"/>
    </source>
</evidence>
<dbReference type="AlphaFoldDB" id="A0A9X4RML1"/>
<evidence type="ECO:0000256" key="1">
    <source>
        <dbReference type="ARBA" id="ARBA00004496"/>
    </source>
</evidence>
<evidence type="ECO:0000256" key="9">
    <source>
        <dbReference type="ARBA" id="ARBA00022975"/>
    </source>
</evidence>
<reference evidence="13" key="2">
    <citation type="submission" date="2022-10" db="EMBL/GenBank/DDBJ databases">
        <authorList>
            <person name="Aronson H.S."/>
        </authorList>
    </citation>
    <scope>NUCLEOTIDE SEQUENCE</scope>
    <source>
        <strain evidence="13">RS19-109</strain>
    </source>
</reference>
<keyword evidence="6 11" id="KW-0547">Nucleotide-binding</keyword>
<dbReference type="GO" id="GO:0005829">
    <property type="term" value="C:cytosol"/>
    <property type="evidence" value="ECO:0007669"/>
    <property type="project" value="TreeGrafter"/>
</dbReference>
<dbReference type="CDD" id="cd04254">
    <property type="entry name" value="AAK_UMPK-PyrH-Ec"/>
    <property type="match status" value="1"/>
</dbReference>
<organism evidence="13 14">
    <name type="scientific">Thiovibrio frasassiensis</name>
    <dbReference type="NCBI Taxonomy" id="2984131"/>
    <lineage>
        <taxon>Bacteria</taxon>
        <taxon>Pseudomonadati</taxon>
        <taxon>Thermodesulfobacteriota</taxon>
        <taxon>Desulfobulbia</taxon>
        <taxon>Desulfobulbales</taxon>
        <taxon>Thiovibrionaceae</taxon>
        <taxon>Thiovibrio</taxon>
    </lineage>
</organism>
<dbReference type="EC" id="2.7.4.22" evidence="11"/>
<evidence type="ECO:0000256" key="8">
    <source>
        <dbReference type="ARBA" id="ARBA00022840"/>
    </source>
</evidence>
<comment type="catalytic activity">
    <reaction evidence="10 11">
        <text>UMP + ATP = UDP + ADP</text>
        <dbReference type="Rhea" id="RHEA:24400"/>
        <dbReference type="ChEBI" id="CHEBI:30616"/>
        <dbReference type="ChEBI" id="CHEBI:57865"/>
        <dbReference type="ChEBI" id="CHEBI:58223"/>
        <dbReference type="ChEBI" id="CHEBI:456216"/>
        <dbReference type="EC" id="2.7.4.22"/>
    </reaction>
</comment>
<feature type="binding site" evidence="11">
    <location>
        <position position="166"/>
    </location>
    <ligand>
        <name>ATP</name>
        <dbReference type="ChEBI" id="CHEBI:30616"/>
    </ligand>
</feature>
<comment type="subunit">
    <text evidence="11">Homohexamer.</text>
</comment>
<dbReference type="Pfam" id="PF00696">
    <property type="entry name" value="AA_kinase"/>
    <property type="match status" value="1"/>
</dbReference>
<comment type="function">
    <text evidence="11">Catalyzes the reversible phosphorylation of UMP to UDP.</text>
</comment>
<dbReference type="FunFam" id="3.40.1160.10:FF:000001">
    <property type="entry name" value="Uridylate kinase"/>
    <property type="match status" value="1"/>
</dbReference>
<keyword evidence="5 11" id="KW-0808">Transferase</keyword>
<feature type="binding site" evidence="11">
    <location>
        <position position="63"/>
    </location>
    <ligand>
        <name>ATP</name>
        <dbReference type="ChEBI" id="CHEBI:30616"/>
    </ligand>
</feature>
<comment type="activity regulation">
    <text evidence="11">Inhibited by UTP.</text>
</comment>
<reference evidence="13" key="1">
    <citation type="journal article" date="2022" name="bioRxiv">
        <title>Thiovibrio frasassiensisgen. nov., sp. nov., an autotrophic, elemental sulfur disproportionating bacterium isolated from sulfidic karst sediment, and proposal of Thiovibrionaceae fam. nov.</title>
        <authorList>
            <person name="Aronson H."/>
            <person name="Thomas C."/>
            <person name="Bhattacharyya M."/>
            <person name="Eckstein S."/>
            <person name="Jensen S."/>
            <person name="Barco R."/>
            <person name="Macalady J."/>
            <person name="Amend J."/>
        </authorList>
    </citation>
    <scope>NUCLEOTIDE SEQUENCE</scope>
    <source>
        <strain evidence="13">RS19-109</strain>
    </source>
</reference>
<comment type="pathway">
    <text evidence="2 11">Pyrimidine metabolism; CTP biosynthesis via de novo pathway; UDP from UMP (UMPK route): step 1/1.</text>
</comment>
<feature type="domain" description="Aspartate/glutamate/uridylate kinase" evidence="12">
    <location>
        <begin position="12"/>
        <end position="220"/>
    </location>
</feature>
<comment type="similarity">
    <text evidence="3 11">Belongs to the UMP kinase family.</text>
</comment>
<dbReference type="PIRSF" id="PIRSF005650">
    <property type="entry name" value="Uridylate_kin"/>
    <property type="match status" value="1"/>
</dbReference>
<dbReference type="GO" id="GO:0033862">
    <property type="term" value="F:UMP kinase activity"/>
    <property type="evidence" value="ECO:0007669"/>
    <property type="project" value="UniProtKB-EC"/>
</dbReference>
<evidence type="ECO:0000256" key="6">
    <source>
        <dbReference type="ARBA" id="ARBA00022741"/>
    </source>
</evidence>
<keyword evidence="4 11" id="KW-0963">Cytoplasm</keyword>
<dbReference type="GO" id="GO:0005524">
    <property type="term" value="F:ATP binding"/>
    <property type="evidence" value="ECO:0007669"/>
    <property type="project" value="UniProtKB-KW"/>
</dbReference>
<dbReference type="Proteomes" id="UP001154240">
    <property type="component" value="Unassembled WGS sequence"/>
</dbReference>
<dbReference type="RefSeq" id="WP_307633839.1">
    <property type="nucleotide sequence ID" value="NZ_JAPHEH010000001.1"/>
</dbReference>
<evidence type="ECO:0000313" key="14">
    <source>
        <dbReference type="Proteomes" id="UP001154240"/>
    </source>
</evidence>